<dbReference type="AlphaFoldDB" id="A0A2I2GPC9"/>
<protein>
    <submittedName>
        <fullName evidence="1">Nucleotide-diphospho-sugar transferase</fullName>
    </submittedName>
</protein>
<proteinExistence type="predicted"/>
<keyword evidence="2" id="KW-1185">Reference proteome</keyword>
<keyword evidence="1" id="KW-0808">Transferase</keyword>
<gene>
    <name evidence="1" type="ORF">P170DRAFT_347234</name>
</gene>
<dbReference type="SUPFAM" id="SSF53448">
    <property type="entry name" value="Nucleotide-diphospho-sugar transferases"/>
    <property type="match status" value="1"/>
</dbReference>
<dbReference type="OrthoDB" id="2014201at2759"/>
<name>A0A2I2GPC9_9EURO</name>
<reference evidence="1 2" key="1">
    <citation type="submission" date="2016-12" db="EMBL/GenBank/DDBJ databases">
        <title>The genomes of Aspergillus section Nigri reveals drivers in fungal speciation.</title>
        <authorList>
            <consortium name="DOE Joint Genome Institute"/>
            <person name="Vesth T.C."/>
            <person name="Nybo J."/>
            <person name="Theobald S."/>
            <person name="Brandl J."/>
            <person name="Frisvad J.C."/>
            <person name="Nielsen K.F."/>
            <person name="Lyhne E.K."/>
            <person name="Kogle M.E."/>
            <person name="Kuo A."/>
            <person name="Riley R."/>
            <person name="Clum A."/>
            <person name="Nolan M."/>
            <person name="Lipzen A."/>
            <person name="Salamov A."/>
            <person name="Henrissat B."/>
            <person name="Wiebenga A."/>
            <person name="De Vries R.P."/>
            <person name="Grigoriev I.V."/>
            <person name="Mortensen U.H."/>
            <person name="Andersen M.R."/>
            <person name="Baker S.E."/>
        </authorList>
    </citation>
    <scope>NUCLEOTIDE SEQUENCE [LARGE SCALE GENOMIC DNA]</scope>
    <source>
        <strain evidence="1 2">IBT 23096</strain>
    </source>
</reference>
<dbReference type="STRING" id="1392250.A0A2I2GPC9"/>
<sequence length="345" mass="40093">MLFQLPIGRVYHLCGPSHSSDLDDTTQPIDWSRFAYVQYVTNTPYLCNSVMLFETLHRLGSKPDRLMMYPASFSEDARDDSTQSRLLRKARDEYGVTLMPIEVQSRNSGDRTWAESYTKLLAFNQTQYDRVLSLDSDATILQTMDELFLAPPSPVAMPRAYWLNFNDHTLSSQVVLIQPSDFEFTRIMKAIDEAGKNDYDMEILNSLYRDSALILPHRPYGLLTGEFRSKRHTDYLGNPLEPWDPVKTFREAKYLHFSDWPVPKPWIAASPNTIQEKQPTCDMNPQTGVEDDCRARDIWVGVYADFAERRKVRQIVCLMLVSHPYEFADRKHLEYMCHGNHEQKE</sequence>
<dbReference type="PANTHER" id="PTHR11183">
    <property type="entry name" value="GLYCOGENIN SUBFAMILY MEMBER"/>
    <property type="match status" value="1"/>
</dbReference>
<dbReference type="RefSeq" id="XP_024710030.1">
    <property type="nucleotide sequence ID" value="XM_024843618.1"/>
</dbReference>
<evidence type="ECO:0000313" key="2">
    <source>
        <dbReference type="Proteomes" id="UP000234275"/>
    </source>
</evidence>
<comment type="caution">
    <text evidence="1">The sequence shown here is derived from an EMBL/GenBank/DDBJ whole genome shotgun (WGS) entry which is preliminary data.</text>
</comment>
<dbReference type="GO" id="GO:0016740">
    <property type="term" value="F:transferase activity"/>
    <property type="evidence" value="ECO:0007669"/>
    <property type="project" value="UniProtKB-KW"/>
</dbReference>
<dbReference type="GeneID" id="36551318"/>
<organism evidence="1 2">
    <name type="scientific">Aspergillus steynii IBT 23096</name>
    <dbReference type="NCBI Taxonomy" id="1392250"/>
    <lineage>
        <taxon>Eukaryota</taxon>
        <taxon>Fungi</taxon>
        <taxon>Dikarya</taxon>
        <taxon>Ascomycota</taxon>
        <taxon>Pezizomycotina</taxon>
        <taxon>Eurotiomycetes</taxon>
        <taxon>Eurotiomycetidae</taxon>
        <taxon>Eurotiales</taxon>
        <taxon>Aspergillaceae</taxon>
        <taxon>Aspergillus</taxon>
        <taxon>Aspergillus subgen. Circumdati</taxon>
    </lineage>
</organism>
<dbReference type="Proteomes" id="UP000234275">
    <property type="component" value="Unassembled WGS sequence"/>
</dbReference>
<dbReference type="InterPro" id="IPR050587">
    <property type="entry name" value="GNT1/Glycosyltrans_8"/>
</dbReference>
<dbReference type="InterPro" id="IPR029044">
    <property type="entry name" value="Nucleotide-diphossugar_trans"/>
</dbReference>
<accession>A0A2I2GPC9</accession>
<evidence type="ECO:0000313" key="1">
    <source>
        <dbReference type="EMBL" id="PLB54728.1"/>
    </source>
</evidence>
<dbReference type="VEuPathDB" id="FungiDB:P170DRAFT_347234"/>
<dbReference type="EMBL" id="MSFO01000001">
    <property type="protein sequence ID" value="PLB54728.1"/>
    <property type="molecule type" value="Genomic_DNA"/>
</dbReference>
<dbReference type="Gene3D" id="3.90.550.10">
    <property type="entry name" value="Spore Coat Polysaccharide Biosynthesis Protein SpsA, Chain A"/>
    <property type="match status" value="1"/>
</dbReference>